<dbReference type="EMBL" id="MU250527">
    <property type="protein sequence ID" value="KAG7449974.1"/>
    <property type="molecule type" value="Genomic_DNA"/>
</dbReference>
<gene>
    <name evidence="1" type="ORF">BT62DRAFT_928751</name>
</gene>
<organism evidence="1 2">
    <name type="scientific">Guyanagaster necrorhizus</name>
    <dbReference type="NCBI Taxonomy" id="856835"/>
    <lineage>
        <taxon>Eukaryota</taxon>
        <taxon>Fungi</taxon>
        <taxon>Dikarya</taxon>
        <taxon>Basidiomycota</taxon>
        <taxon>Agaricomycotina</taxon>
        <taxon>Agaricomycetes</taxon>
        <taxon>Agaricomycetidae</taxon>
        <taxon>Agaricales</taxon>
        <taxon>Marasmiineae</taxon>
        <taxon>Physalacriaceae</taxon>
        <taxon>Guyanagaster</taxon>
    </lineage>
</organism>
<comment type="caution">
    <text evidence="1">The sequence shown here is derived from an EMBL/GenBank/DDBJ whole genome shotgun (WGS) entry which is preliminary data.</text>
</comment>
<accession>A0A9P8AVV6</accession>
<evidence type="ECO:0000313" key="1">
    <source>
        <dbReference type="EMBL" id="KAG7449974.1"/>
    </source>
</evidence>
<dbReference type="RefSeq" id="XP_043043474.1">
    <property type="nucleotide sequence ID" value="XM_043185574.1"/>
</dbReference>
<sequence>MASGYHRHTSRSDMNLAFFLIVKVAQRVVDIPSVPKPSDHAHIFVFSHLLGMTIQDANCLCTRTISCINVRDEQKTAFVDDERCQKRLSISDNMSHTTPLRKLLQLEARQAAAEPDMPSRSVSDLHNLGHAAQLPLPLPLDSKSANSKPNNNIRSPLLCTWPSRCYRVSPKVTLRNEVPIQLSVPPLAAPLP</sequence>
<dbReference type="GeneID" id="66107871"/>
<keyword evidence="2" id="KW-1185">Reference proteome</keyword>
<dbReference type="Proteomes" id="UP000812287">
    <property type="component" value="Unassembled WGS sequence"/>
</dbReference>
<reference evidence="1" key="1">
    <citation type="submission" date="2020-11" db="EMBL/GenBank/DDBJ databases">
        <title>Adaptations for nitrogen fixation in a non-lichenized fungal sporocarp promotes dispersal by wood-feeding termites.</title>
        <authorList>
            <consortium name="DOE Joint Genome Institute"/>
            <person name="Koch R.A."/>
            <person name="Yoon G."/>
            <person name="Arayal U."/>
            <person name="Lail K."/>
            <person name="Amirebrahimi M."/>
            <person name="Labutti K."/>
            <person name="Lipzen A."/>
            <person name="Riley R."/>
            <person name="Barry K."/>
            <person name="Henrissat B."/>
            <person name="Grigoriev I.V."/>
            <person name="Herr J.R."/>
            <person name="Aime M.C."/>
        </authorList>
    </citation>
    <scope>NUCLEOTIDE SEQUENCE</scope>
    <source>
        <strain evidence="1">MCA 3950</strain>
    </source>
</reference>
<proteinExistence type="predicted"/>
<evidence type="ECO:0000313" key="2">
    <source>
        <dbReference type="Proteomes" id="UP000812287"/>
    </source>
</evidence>
<name>A0A9P8AVV6_9AGAR</name>
<dbReference type="AlphaFoldDB" id="A0A9P8AVV6"/>
<protein>
    <submittedName>
        <fullName evidence="1">Uncharacterized protein</fullName>
    </submittedName>
</protein>